<evidence type="ECO:0000256" key="11">
    <source>
        <dbReference type="ARBA" id="ARBA00022857"/>
    </source>
</evidence>
<keyword evidence="9 19" id="KW-0285">Flavoprotein</keyword>
<gene>
    <name evidence="19" type="primary">murB</name>
    <name evidence="21" type="ORF">GGR31_002906</name>
</gene>
<dbReference type="GO" id="GO:0008762">
    <property type="term" value="F:UDP-N-acetylmuramate dehydrogenase activity"/>
    <property type="evidence" value="ECO:0007669"/>
    <property type="project" value="UniProtKB-EC"/>
</dbReference>
<evidence type="ECO:0000256" key="1">
    <source>
        <dbReference type="ARBA" id="ARBA00001974"/>
    </source>
</evidence>
<keyword evidence="12 19" id="KW-0133">Cell shape</keyword>
<keyword evidence="22" id="KW-1185">Reference proteome</keyword>
<evidence type="ECO:0000259" key="20">
    <source>
        <dbReference type="PROSITE" id="PS51387"/>
    </source>
</evidence>
<dbReference type="Pfam" id="PF02873">
    <property type="entry name" value="MurB_C"/>
    <property type="match status" value="1"/>
</dbReference>
<comment type="catalytic activity">
    <reaction evidence="18 19">
        <text>UDP-N-acetyl-alpha-D-muramate + NADP(+) = UDP-N-acetyl-3-O-(1-carboxyvinyl)-alpha-D-glucosamine + NADPH + H(+)</text>
        <dbReference type="Rhea" id="RHEA:12248"/>
        <dbReference type="ChEBI" id="CHEBI:15378"/>
        <dbReference type="ChEBI" id="CHEBI:57783"/>
        <dbReference type="ChEBI" id="CHEBI:58349"/>
        <dbReference type="ChEBI" id="CHEBI:68483"/>
        <dbReference type="ChEBI" id="CHEBI:70757"/>
        <dbReference type="EC" id="1.3.1.98"/>
    </reaction>
</comment>
<keyword evidence="11 19" id="KW-0521">NADP</keyword>
<comment type="pathway">
    <text evidence="4 19">Cell wall biogenesis; peptidoglycan biosynthesis.</text>
</comment>
<feature type="active site" description="Proton donor" evidence="19">
    <location>
        <position position="237"/>
    </location>
</feature>
<dbReference type="Gene3D" id="3.90.78.10">
    <property type="entry name" value="UDP-N-acetylenolpyruvoylglucosamine reductase, C-terminal domain"/>
    <property type="match status" value="1"/>
</dbReference>
<feature type="active site" evidence="19">
    <location>
        <position position="333"/>
    </location>
</feature>
<evidence type="ECO:0000313" key="21">
    <source>
        <dbReference type="EMBL" id="MDR6302227.1"/>
    </source>
</evidence>
<dbReference type="Pfam" id="PF01565">
    <property type="entry name" value="FAD_binding_4"/>
    <property type="match status" value="1"/>
</dbReference>
<dbReference type="InterPro" id="IPR036635">
    <property type="entry name" value="MurB_C_sf"/>
</dbReference>
<comment type="cofactor">
    <cofactor evidence="1 19">
        <name>FAD</name>
        <dbReference type="ChEBI" id="CHEBI:57692"/>
    </cofactor>
</comment>
<evidence type="ECO:0000313" key="22">
    <source>
        <dbReference type="Proteomes" id="UP001257659"/>
    </source>
</evidence>
<evidence type="ECO:0000256" key="10">
    <source>
        <dbReference type="ARBA" id="ARBA00022827"/>
    </source>
</evidence>
<comment type="similarity">
    <text evidence="19">Belongs to the MurB family.</text>
</comment>
<accession>A0ABU1K9E2</accession>
<dbReference type="InterPro" id="IPR016166">
    <property type="entry name" value="FAD-bd_PCMH"/>
</dbReference>
<evidence type="ECO:0000256" key="13">
    <source>
        <dbReference type="ARBA" id="ARBA00022984"/>
    </source>
</evidence>
<evidence type="ECO:0000256" key="5">
    <source>
        <dbReference type="ARBA" id="ARBA00012518"/>
    </source>
</evidence>
<evidence type="ECO:0000256" key="16">
    <source>
        <dbReference type="ARBA" id="ARBA00023316"/>
    </source>
</evidence>
<dbReference type="SUPFAM" id="SSF56194">
    <property type="entry name" value="Uridine diphospho-N-Acetylenolpyruvylglucosamine reductase, MurB, C-terminal domain"/>
    <property type="match status" value="1"/>
</dbReference>
<dbReference type="PANTHER" id="PTHR21071:SF4">
    <property type="entry name" value="UDP-N-ACETYLENOLPYRUVOYLGLUCOSAMINE REDUCTASE"/>
    <property type="match status" value="1"/>
</dbReference>
<evidence type="ECO:0000256" key="4">
    <source>
        <dbReference type="ARBA" id="ARBA00004752"/>
    </source>
</evidence>
<evidence type="ECO:0000256" key="19">
    <source>
        <dbReference type="HAMAP-Rule" id="MF_00037"/>
    </source>
</evidence>
<dbReference type="InterPro" id="IPR016167">
    <property type="entry name" value="FAD-bd_PCMH_sub1"/>
</dbReference>
<dbReference type="SUPFAM" id="SSF56176">
    <property type="entry name" value="FAD-binding/transporter-associated domain-like"/>
    <property type="match status" value="1"/>
</dbReference>
<keyword evidence="16 19" id="KW-0961">Cell wall biogenesis/degradation</keyword>
<dbReference type="InterPro" id="IPR036318">
    <property type="entry name" value="FAD-bd_PCMH-like_sf"/>
</dbReference>
<feature type="active site" evidence="19">
    <location>
        <position position="162"/>
    </location>
</feature>
<comment type="function">
    <text evidence="2 19">Cell wall formation.</text>
</comment>
<dbReference type="InterPro" id="IPR003170">
    <property type="entry name" value="MurB"/>
</dbReference>
<dbReference type="Gene3D" id="3.30.465.10">
    <property type="match status" value="1"/>
</dbReference>
<comment type="caution">
    <text evidence="21">The sequence shown here is derived from an EMBL/GenBank/DDBJ whole genome shotgun (WGS) entry which is preliminary data.</text>
</comment>
<reference evidence="21 22" key="1">
    <citation type="submission" date="2023-07" db="EMBL/GenBank/DDBJ databases">
        <title>Genomic Encyclopedia of Type Strains, Phase IV (KMG-IV): sequencing the most valuable type-strain genomes for metagenomic binning, comparative biology and taxonomic classification.</title>
        <authorList>
            <person name="Goeker M."/>
        </authorList>
    </citation>
    <scope>NUCLEOTIDE SEQUENCE [LARGE SCALE GENOMIC DNA]</scope>
    <source>
        <strain evidence="21 22">DSM 102814</strain>
    </source>
</reference>
<evidence type="ECO:0000256" key="9">
    <source>
        <dbReference type="ARBA" id="ARBA00022630"/>
    </source>
</evidence>
<evidence type="ECO:0000256" key="3">
    <source>
        <dbReference type="ARBA" id="ARBA00004496"/>
    </source>
</evidence>
<comment type="subcellular location">
    <subcellularLocation>
        <location evidence="3 19">Cytoplasm</location>
    </subcellularLocation>
</comment>
<evidence type="ECO:0000256" key="8">
    <source>
        <dbReference type="ARBA" id="ARBA00022618"/>
    </source>
</evidence>
<keyword evidence="14 19" id="KW-0560">Oxidoreductase</keyword>
<keyword evidence="7 19" id="KW-0963">Cytoplasm</keyword>
<keyword evidence="13 19" id="KW-0573">Peptidoglycan synthesis</keyword>
<dbReference type="NCBIfam" id="NF000755">
    <property type="entry name" value="PRK00046.1"/>
    <property type="match status" value="1"/>
</dbReference>
<dbReference type="Gene3D" id="3.30.43.10">
    <property type="entry name" value="Uridine Diphospho-n-acetylenolpyruvylglucosamine Reductase, domain 2"/>
    <property type="match status" value="1"/>
</dbReference>
<dbReference type="EMBL" id="JAVDQA010000012">
    <property type="protein sequence ID" value="MDR6302227.1"/>
    <property type="molecule type" value="Genomic_DNA"/>
</dbReference>
<dbReference type="PANTHER" id="PTHR21071">
    <property type="entry name" value="UDP-N-ACETYLENOLPYRUVOYLGLUCOSAMINE REDUCTASE"/>
    <property type="match status" value="1"/>
</dbReference>
<dbReference type="NCBIfam" id="NF010478">
    <property type="entry name" value="PRK13903.1"/>
    <property type="match status" value="1"/>
</dbReference>
<dbReference type="EC" id="1.3.1.98" evidence="5 19"/>
<evidence type="ECO:0000256" key="15">
    <source>
        <dbReference type="ARBA" id="ARBA00023306"/>
    </source>
</evidence>
<name>A0ABU1K9E2_9FLAO</name>
<dbReference type="InterPro" id="IPR011601">
    <property type="entry name" value="MurB_C"/>
</dbReference>
<evidence type="ECO:0000256" key="7">
    <source>
        <dbReference type="ARBA" id="ARBA00022490"/>
    </source>
</evidence>
<dbReference type="HAMAP" id="MF_00037">
    <property type="entry name" value="MurB"/>
    <property type="match status" value="1"/>
</dbReference>
<keyword evidence="8 19" id="KW-0132">Cell division</keyword>
<keyword evidence="10 19" id="KW-0274">FAD</keyword>
<evidence type="ECO:0000256" key="6">
    <source>
        <dbReference type="ARBA" id="ARBA00015188"/>
    </source>
</evidence>
<organism evidence="21 22">
    <name type="scientific">Mesonia maritima</name>
    <dbReference type="NCBI Taxonomy" id="1793873"/>
    <lineage>
        <taxon>Bacteria</taxon>
        <taxon>Pseudomonadati</taxon>
        <taxon>Bacteroidota</taxon>
        <taxon>Flavobacteriia</taxon>
        <taxon>Flavobacteriales</taxon>
        <taxon>Flavobacteriaceae</taxon>
        <taxon>Mesonia</taxon>
    </lineage>
</organism>
<evidence type="ECO:0000256" key="12">
    <source>
        <dbReference type="ARBA" id="ARBA00022960"/>
    </source>
</evidence>
<evidence type="ECO:0000256" key="18">
    <source>
        <dbReference type="ARBA" id="ARBA00048914"/>
    </source>
</evidence>
<sequence length="338" mass="37868">MKVFRNYSLQQYNTFGLDIEAKQFVSIENEDDLIQALQQVYASEILILGGGSNMLLTENLEKTVLHVNLKGKKIIRETENEVFVEVCAGENWHEFVLWCIQHNYGGIENLALIPGNVGTSPIQNIGAYGVELKDTFVECEAIHIQSLEHRVFTKAECEFGYRNSIFKNKVKGQYIITKVTFALTKNKHKLKTSYGAILSKLDEKNIANPTIKDVAEAVISIRQEKLPNPAELGNSGSFFKNPIISKDLFSAIQEKFPEIPSYKIDEDSIKIPAGWLIEETGYKGFRKGDAGVHKKQALVLVNYGNATGEEILALAEEIQHAVKEKFGISLETEVNIIS</sequence>
<dbReference type="InterPro" id="IPR006094">
    <property type="entry name" value="Oxid_FAD_bind_N"/>
</dbReference>
<dbReference type="RefSeq" id="WP_309730644.1">
    <property type="nucleotide sequence ID" value="NZ_JAVDQA010000012.1"/>
</dbReference>
<dbReference type="NCBIfam" id="TIGR00179">
    <property type="entry name" value="murB"/>
    <property type="match status" value="1"/>
</dbReference>
<protein>
    <recommendedName>
        <fullName evidence="6 19">UDP-N-acetylenolpyruvoylglucosamine reductase</fullName>
        <ecNumber evidence="5 19">1.3.1.98</ecNumber>
    </recommendedName>
    <alternativeName>
        <fullName evidence="17 19">UDP-N-acetylmuramate dehydrogenase</fullName>
    </alternativeName>
</protein>
<keyword evidence="15 19" id="KW-0131">Cell cycle</keyword>
<dbReference type="PROSITE" id="PS51387">
    <property type="entry name" value="FAD_PCMH"/>
    <property type="match status" value="1"/>
</dbReference>
<dbReference type="Proteomes" id="UP001257659">
    <property type="component" value="Unassembled WGS sequence"/>
</dbReference>
<evidence type="ECO:0000256" key="14">
    <source>
        <dbReference type="ARBA" id="ARBA00023002"/>
    </source>
</evidence>
<evidence type="ECO:0000256" key="17">
    <source>
        <dbReference type="ARBA" id="ARBA00031026"/>
    </source>
</evidence>
<feature type="domain" description="FAD-binding PCMH-type" evidence="20">
    <location>
        <begin position="17"/>
        <end position="186"/>
    </location>
</feature>
<proteinExistence type="inferred from homology"/>
<dbReference type="InterPro" id="IPR016169">
    <property type="entry name" value="FAD-bd_PCMH_sub2"/>
</dbReference>
<evidence type="ECO:0000256" key="2">
    <source>
        <dbReference type="ARBA" id="ARBA00003921"/>
    </source>
</evidence>